<keyword evidence="1" id="KW-0472">Membrane</keyword>
<comment type="caution">
    <text evidence="2">The sequence shown here is derived from an EMBL/GenBank/DDBJ whole genome shotgun (WGS) entry which is preliminary data.</text>
</comment>
<keyword evidence="3" id="KW-1185">Reference proteome</keyword>
<evidence type="ECO:0000256" key="1">
    <source>
        <dbReference type="SAM" id="Phobius"/>
    </source>
</evidence>
<name>A0A7W9BUZ3_9SPHN</name>
<organism evidence="2 3">
    <name type="scientific">Sphingomonas prati</name>
    <dbReference type="NCBI Taxonomy" id="1843237"/>
    <lineage>
        <taxon>Bacteria</taxon>
        <taxon>Pseudomonadati</taxon>
        <taxon>Pseudomonadota</taxon>
        <taxon>Alphaproteobacteria</taxon>
        <taxon>Sphingomonadales</taxon>
        <taxon>Sphingomonadaceae</taxon>
        <taxon>Sphingomonas</taxon>
    </lineage>
</organism>
<evidence type="ECO:0000313" key="2">
    <source>
        <dbReference type="EMBL" id="MBB5730602.1"/>
    </source>
</evidence>
<keyword evidence="1" id="KW-0812">Transmembrane</keyword>
<sequence>MSLEPWPPLYKRPELRMRLIRLVIVGTIIVIVAGNLIAELRG</sequence>
<accession>A0A7W9BUZ3</accession>
<dbReference type="AlphaFoldDB" id="A0A7W9BUZ3"/>
<dbReference type="Proteomes" id="UP000546701">
    <property type="component" value="Unassembled WGS sequence"/>
</dbReference>
<reference evidence="2 3" key="1">
    <citation type="submission" date="2020-08" db="EMBL/GenBank/DDBJ databases">
        <title>Genomic Encyclopedia of Type Strains, Phase IV (KMG-IV): sequencing the most valuable type-strain genomes for metagenomic binning, comparative biology and taxonomic classification.</title>
        <authorList>
            <person name="Goeker M."/>
        </authorList>
    </citation>
    <scope>NUCLEOTIDE SEQUENCE [LARGE SCALE GENOMIC DNA]</scope>
    <source>
        <strain evidence="2 3">DSM 103336</strain>
    </source>
</reference>
<dbReference type="EMBL" id="JACIJR010000007">
    <property type="protein sequence ID" value="MBB5730602.1"/>
    <property type="molecule type" value="Genomic_DNA"/>
</dbReference>
<dbReference type="RefSeq" id="WP_260161288.1">
    <property type="nucleotide sequence ID" value="NZ_BMJP01000005.1"/>
</dbReference>
<gene>
    <name evidence="2" type="ORF">FHS99_003105</name>
</gene>
<keyword evidence="1" id="KW-1133">Transmembrane helix</keyword>
<evidence type="ECO:0000313" key="3">
    <source>
        <dbReference type="Proteomes" id="UP000546701"/>
    </source>
</evidence>
<protein>
    <submittedName>
        <fullName evidence="2">Uncharacterized protein</fullName>
    </submittedName>
</protein>
<proteinExistence type="predicted"/>
<feature type="transmembrane region" description="Helical" evidence="1">
    <location>
        <begin position="20"/>
        <end position="38"/>
    </location>
</feature>